<dbReference type="EMBL" id="CYXM01000026">
    <property type="protein sequence ID" value="CUN29337.1"/>
    <property type="molecule type" value="Genomic_DNA"/>
</dbReference>
<organism evidence="3 4">
    <name type="scientific">Agathobacter rectalis</name>
    <dbReference type="NCBI Taxonomy" id="39491"/>
    <lineage>
        <taxon>Bacteria</taxon>
        <taxon>Bacillati</taxon>
        <taxon>Bacillota</taxon>
        <taxon>Clostridia</taxon>
        <taxon>Lachnospirales</taxon>
        <taxon>Lachnospiraceae</taxon>
        <taxon>Agathobacter</taxon>
    </lineage>
</organism>
<evidence type="ECO:0000259" key="2">
    <source>
        <dbReference type="PROSITE" id="PS51898"/>
    </source>
</evidence>
<evidence type="ECO:0000313" key="3">
    <source>
        <dbReference type="EMBL" id="CUN29337.1"/>
    </source>
</evidence>
<protein>
    <submittedName>
        <fullName evidence="3">Tyrosine recombinase XerC</fullName>
    </submittedName>
</protein>
<dbReference type="SUPFAM" id="SSF56349">
    <property type="entry name" value="DNA breaking-rejoining enzymes"/>
    <property type="match status" value="1"/>
</dbReference>
<dbReference type="InterPro" id="IPR011010">
    <property type="entry name" value="DNA_brk_join_enz"/>
</dbReference>
<dbReference type="Pfam" id="PF00589">
    <property type="entry name" value="Phage_integrase"/>
    <property type="match status" value="1"/>
</dbReference>
<keyword evidence="1" id="KW-0233">DNA recombination</keyword>
<name>A0A173VT30_9FIRM</name>
<dbReference type="CDD" id="cd00397">
    <property type="entry name" value="DNA_BRE_C"/>
    <property type="match status" value="1"/>
</dbReference>
<gene>
    <name evidence="3" type="primary">xerC_5</name>
    <name evidence="3" type="ORF">ERS852580_03387</name>
</gene>
<evidence type="ECO:0000256" key="1">
    <source>
        <dbReference type="ARBA" id="ARBA00023172"/>
    </source>
</evidence>
<proteinExistence type="predicted"/>
<dbReference type="GO" id="GO:0015074">
    <property type="term" value="P:DNA integration"/>
    <property type="evidence" value="ECO:0007669"/>
    <property type="project" value="InterPro"/>
</dbReference>
<evidence type="ECO:0000313" key="4">
    <source>
        <dbReference type="Proteomes" id="UP000095673"/>
    </source>
</evidence>
<feature type="domain" description="Tyr recombinase" evidence="2">
    <location>
        <begin position="381"/>
        <end position="562"/>
    </location>
</feature>
<dbReference type="PANTHER" id="PTHR30349:SF64">
    <property type="entry name" value="PROPHAGE INTEGRASE INTD-RELATED"/>
    <property type="match status" value="1"/>
</dbReference>
<dbReference type="GO" id="GO:0006310">
    <property type="term" value="P:DNA recombination"/>
    <property type="evidence" value="ECO:0007669"/>
    <property type="project" value="UniProtKB-KW"/>
</dbReference>
<dbReference type="OrthoDB" id="1863109at2"/>
<dbReference type="RefSeq" id="WP_006428320.1">
    <property type="nucleotide sequence ID" value="NZ_CYXM01000026.1"/>
</dbReference>
<dbReference type="InterPro" id="IPR002104">
    <property type="entry name" value="Integrase_catalytic"/>
</dbReference>
<dbReference type="GeneID" id="93137678"/>
<dbReference type="AlphaFoldDB" id="A0A173VT30"/>
<dbReference type="Gene3D" id="1.10.443.10">
    <property type="entry name" value="Intergrase catalytic core"/>
    <property type="match status" value="1"/>
</dbReference>
<dbReference type="PANTHER" id="PTHR30349">
    <property type="entry name" value="PHAGE INTEGRASE-RELATED"/>
    <property type="match status" value="1"/>
</dbReference>
<dbReference type="Proteomes" id="UP000095673">
    <property type="component" value="Unassembled WGS sequence"/>
</dbReference>
<accession>A0A173VT30</accession>
<reference evidence="3 4" key="1">
    <citation type="submission" date="2015-09" db="EMBL/GenBank/DDBJ databases">
        <authorList>
            <consortium name="Pathogen Informatics"/>
        </authorList>
    </citation>
    <scope>NUCLEOTIDE SEQUENCE [LARGE SCALE GENOMIC DNA]</scope>
    <source>
        <strain evidence="3 4">2789STDY5834968</strain>
    </source>
</reference>
<dbReference type="PROSITE" id="PS51898">
    <property type="entry name" value="TYR_RECOMBINASE"/>
    <property type="match status" value="1"/>
</dbReference>
<sequence length="583" mass="69943">MPAFLQSFIEAEQERSRRIEQLRKEIREFAKEEAGSSITEQILLFLADEMVEHLSEIDYELRMKFELYITPLIKRNYIYRYTGTFDRIRQAYIRERMKTPAGQRECEWKYKNEILFVPYHSDPVIVKSVETVRCRSNMVWNFKAAASEKLKRQIFTVLEYILENYEISRLREYKLTGLQLFYEFCIREQITDIQLLELEQETAFQDYLKQKVEKEQRRKRLKSIVETARKVIFIETDETRWDATIWYLERFRIAKERINQSDSIEKISFQEVLQPKNRLLLQEYMKYEIGIGELALSTVYERFRTIRNFLQEISELEVTKCDASLIDVYLKNLQNGAMGAKTFNTNVSGIQFFMKFLEVKGYIKKVPFYASYYLEKQIPVHHDRSVEEDVYMEIIQNLSQFPEHLRMMFLHLWCVGLRISEVCTLKGDAYYIQNGDCWMKVYQVKMKNYKRVPIPVTLYRLMQVYLKKHPTEKEAYIFRNRKGGAFSKSTFMGQMKKYCSQIGIQNGEYIFKSHDYRHTVATNFYEHGVSIQSIRDYLGHTFEEMTMQYIDYMPRKIAKENDAYFEEEENSLLACMQKGEKHG</sequence>
<dbReference type="GO" id="GO:0003677">
    <property type="term" value="F:DNA binding"/>
    <property type="evidence" value="ECO:0007669"/>
    <property type="project" value="InterPro"/>
</dbReference>
<dbReference type="InterPro" id="IPR013762">
    <property type="entry name" value="Integrase-like_cat_sf"/>
</dbReference>
<dbReference type="InterPro" id="IPR050090">
    <property type="entry name" value="Tyrosine_recombinase_XerCD"/>
</dbReference>